<accession>A0ABS2GUU5</accession>
<evidence type="ECO:0000259" key="10">
    <source>
        <dbReference type="Pfam" id="PF21088"/>
    </source>
</evidence>
<evidence type="ECO:0000256" key="5">
    <source>
        <dbReference type="ARBA" id="ARBA00022989"/>
    </source>
</evidence>
<dbReference type="EMBL" id="JACJKX010000016">
    <property type="protein sequence ID" value="MBM6929226.1"/>
    <property type="molecule type" value="Genomic_DNA"/>
</dbReference>
<dbReference type="SUPFAM" id="SSF82861">
    <property type="entry name" value="Mechanosensitive channel protein MscS (YggB), transmembrane region"/>
    <property type="match status" value="1"/>
</dbReference>
<evidence type="ECO:0000256" key="2">
    <source>
        <dbReference type="ARBA" id="ARBA00008017"/>
    </source>
</evidence>
<dbReference type="Proteomes" id="UP000777002">
    <property type="component" value="Unassembled WGS sequence"/>
</dbReference>
<dbReference type="SUPFAM" id="SSF50182">
    <property type="entry name" value="Sm-like ribonucleoproteins"/>
    <property type="match status" value="1"/>
</dbReference>
<evidence type="ECO:0000256" key="4">
    <source>
        <dbReference type="ARBA" id="ARBA00022692"/>
    </source>
</evidence>
<dbReference type="Pfam" id="PF00924">
    <property type="entry name" value="MS_channel_2nd"/>
    <property type="match status" value="1"/>
</dbReference>
<gene>
    <name evidence="11" type="ORF">H5985_08105</name>
</gene>
<feature type="transmembrane region" description="Helical" evidence="7">
    <location>
        <begin position="252"/>
        <end position="270"/>
    </location>
</feature>
<feature type="domain" description="Mechanosensitive ion channel MscS C-terminal" evidence="9">
    <location>
        <begin position="347"/>
        <end position="430"/>
    </location>
</feature>
<comment type="caution">
    <text evidence="11">The sequence shown here is derived from an EMBL/GenBank/DDBJ whole genome shotgun (WGS) entry which is preliminary data.</text>
</comment>
<keyword evidence="4 7" id="KW-0812">Transmembrane</keyword>
<dbReference type="Gene3D" id="1.10.287.1260">
    <property type="match status" value="1"/>
</dbReference>
<feature type="transmembrane region" description="Helical" evidence="7">
    <location>
        <begin position="119"/>
        <end position="137"/>
    </location>
</feature>
<name>A0ABS2GUU5_9BURK</name>
<feature type="transmembrane region" description="Helical" evidence="7">
    <location>
        <begin position="227"/>
        <end position="246"/>
    </location>
</feature>
<dbReference type="InterPro" id="IPR049142">
    <property type="entry name" value="MS_channel_1st"/>
</dbReference>
<sequence>MENSALQSFMNFLQTTSDLVAAEVSQSSFWYQVEAIIGAIILSLLVSRFLAHRIRRWEEYFSKENVSHSIARFCLQLARRLFFSIFAALFLSLGASVIADQHLLAEKSFNLINIGYQIFYAWALLVFMIQLFTTFVATDSLLQQIKKPLYVIFWILAILEIVGILPKFIQALRAINLPIGSDSLTLWALIVGAITIFVSLLLAHWLSNLCDSALNSAKDIDNNLKIVLSRLIHIAFMAVAVLISLSTMGLDLTILSVFGGAIGVGLGFGLQKIASNYISGFIILFDHSVKIGDTVEVAGFNGKITQIKTRYSVLRNFSGEEMIIPNETFVTQNVKNFTFTDRASVATVETSIGYECDVNRALAILVEIARRQSRVLESPTPWAVVSGFGNDGINLKLSFWVKDPENGTSVLRSSIMKEVLERFNAEKISIPYTIRDVTLKGELKIKAANDSAS</sequence>
<reference evidence="11 12" key="1">
    <citation type="journal article" date="2021" name="Sci. Rep.">
        <title>The distribution of antibiotic resistance genes in chicken gut microbiota commensals.</title>
        <authorList>
            <person name="Juricova H."/>
            <person name="Matiasovicova J."/>
            <person name="Kubasova T."/>
            <person name="Cejkova D."/>
            <person name="Rychlik I."/>
        </authorList>
    </citation>
    <scope>NUCLEOTIDE SEQUENCE [LARGE SCALE GENOMIC DNA]</scope>
    <source>
        <strain evidence="11 12">An562</strain>
    </source>
</reference>
<evidence type="ECO:0000313" key="11">
    <source>
        <dbReference type="EMBL" id="MBM6929226.1"/>
    </source>
</evidence>
<feature type="transmembrane region" description="Helical" evidence="7">
    <location>
        <begin position="149"/>
        <end position="169"/>
    </location>
</feature>
<evidence type="ECO:0000259" key="8">
    <source>
        <dbReference type="Pfam" id="PF00924"/>
    </source>
</evidence>
<dbReference type="PANTHER" id="PTHR30347:SF1">
    <property type="entry name" value="MECHANOSENSITIVE CHANNEL MSCK"/>
    <property type="match status" value="1"/>
</dbReference>
<dbReference type="Pfam" id="PF21082">
    <property type="entry name" value="MS_channel_3rd"/>
    <property type="match status" value="1"/>
</dbReference>
<keyword evidence="3" id="KW-1003">Cell membrane</keyword>
<dbReference type="InterPro" id="IPR010920">
    <property type="entry name" value="LSM_dom_sf"/>
</dbReference>
<evidence type="ECO:0000256" key="3">
    <source>
        <dbReference type="ARBA" id="ARBA00022475"/>
    </source>
</evidence>
<evidence type="ECO:0000256" key="1">
    <source>
        <dbReference type="ARBA" id="ARBA00004651"/>
    </source>
</evidence>
<dbReference type="Pfam" id="PF21088">
    <property type="entry name" value="MS_channel_1st"/>
    <property type="match status" value="1"/>
</dbReference>
<comment type="subcellular location">
    <subcellularLocation>
        <location evidence="1">Cell membrane</location>
        <topology evidence="1">Multi-pass membrane protein</topology>
    </subcellularLocation>
</comment>
<feature type="transmembrane region" description="Helical" evidence="7">
    <location>
        <begin position="29"/>
        <end position="51"/>
    </location>
</feature>
<dbReference type="Gene3D" id="3.30.70.100">
    <property type="match status" value="1"/>
</dbReference>
<keyword evidence="6 7" id="KW-0472">Membrane</keyword>
<feature type="transmembrane region" description="Helical" evidence="7">
    <location>
        <begin position="184"/>
        <end position="206"/>
    </location>
</feature>
<dbReference type="InterPro" id="IPR006685">
    <property type="entry name" value="MscS_channel_2nd"/>
</dbReference>
<dbReference type="InterPro" id="IPR052702">
    <property type="entry name" value="MscS-like_channel"/>
</dbReference>
<evidence type="ECO:0000256" key="7">
    <source>
        <dbReference type="SAM" id="Phobius"/>
    </source>
</evidence>
<comment type="similarity">
    <text evidence="2">Belongs to the MscS (TC 1.A.23) family.</text>
</comment>
<evidence type="ECO:0000313" key="12">
    <source>
        <dbReference type="Proteomes" id="UP000777002"/>
    </source>
</evidence>
<feature type="domain" description="Mechanosensitive ion channel MscS" evidence="8">
    <location>
        <begin position="273"/>
        <end position="338"/>
    </location>
</feature>
<organism evidence="11 12">
    <name type="scientific">Parasutterella secunda</name>
    <dbReference type="NCBI Taxonomy" id="626947"/>
    <lineage>
        <taxon>Bacteria</taxon>
        <taxon>Pseudomonadati</taxon>
        <taxon>Pseudomonadota</taxon>
        <taxon>Betaproteobacteria</taxon>
        <taxon>Burkholderiales</taxon>
        <taxon>Sutterellaceae</taxon>
        <taxon>Parasutterella</taxon>
    </lineage>
</organism>
<dbReference type="PANTHER" id="PTHR30347">
    <property type="entry name" value="POTASSIUM CHANNEL RELATED"/>
    <property type="match status" value="1"/>
</dbReference>
<evidence type="ECO:0000256" key="6">
    <source>
        <dbReference type="ARBA" id="ARBA00023136"/>
    </source>
</evidence>
<evidence type="ECO:0000259" key="9">
    <source>
        <dbReference type="Pfam" id="PF21082"/>
    </source>
</evidence>
<dbReference type="InterPro" id="IPR011014">
    <property type="entry name" value="MscS_channel_TM-2"/>
</dbReference>
<dbReference type="InterPro" id="IPR023408">
    <property type="entry name" value="MscS_beta-dom_sf"/>
</dbReference>
<feature type="transmembrane region" description="Helical" evidence="7">
    <location>
        <begin position="81"/>
        <end position="99"/>
    </location>
</feature>
<dbReference type="SUPFAM" id="SSF82689">
    <property type="entry name" value="Mechanosensitive channel protein MscS (YggB), C-terminal domain"/>
    <property type="match status" value="1"/>
</dbReference>
<protein>
    <submittedName>
        <fullName evidence="11">Mechanosensitive ion channel</fullName>
    </submittedName>
</protein>
<proteinExistence type="inferred from homology"/>
<dbReference type="RefSeq" id="WP_205050811.1">
    <property type="nucleotide sequence ID" value="NZ_JACJKX010000016.1"/>
</dbReference>
<feature type="domain" description="Mechanosensitive ion channel transmembrane helices 2/3" evidence="10">
    <location>
        <begin position="234"/>
        <end position="271"/>
    </location>
</feature>
<dbReference type="Gene3D" id="2.30.30.60">
    <property type="match status" value="1"/>
</dbReference>
<dbReference type="InterPro" id="IPR011066">
    <property type="entry name" value="MscS_channel_C_sf"/>
</dbReference>
<dbReference type="InterPro" id="IPR049278">
    <property type="entry name" value="MS_channel_C"/>
</dbReference>
<keyword evidence="5 7" id="KW-1133">Transmembrane helix</keyword>
<keyword evidence="12" id="KW-1185">Reference proteome</keyword>